<comment type="catalytic activity">
    <reaction evidence="1 6">
        <text>an S-substituted glutathione + H2O = an S-substituted L-cysteinylglycine + L-glutamate</text>
        <dbReference type="Rhea" id="RHEA:59468"/>
        <dbReference type="ChEBI" id="CHEBI:15377"/>
        <dbReference type="ChEBI" id="CHEBI:29985"/>
        <dbReference type="ChEBI" id="CHEBI:90779"/>
        <dbReference type="ChEBI" id="CHEBI:143103"/>
        <dbReference type="EC" id="3.4.19.13"/>
    </reaction>
</comment>
<protein>
    <recommendedName>
        <fullName evidence="6">Glutathione hydrolase proenzyme</fullName>
        <ecNumber evidence="6">2.3.2.2</ecNumber>
        <ecNumber evidence="6">3.4.19.13</ecNumber>
    </recommendedName>
    <component>
        <recommendedName>
            <fullName evidence="6">Glutathione hydrolase large chain</fullName>
        </recommendedName>
    </component>
    <component>
        <recommendedName>
            <fullName evidence="6">Glutathione hydrolase small chain</fullName>
        </recommendedName>
    </component>
</protein>
<dbReference type="EC" id="2.3.2.2" evidence="6"/>
<dbReference type="InterPro" id="IPR000101">
    <property type="entry name" value="GGT_peptidase"/>
</dbReference>
<keyword evidence="8" id="KW-1185">Reference proteome</keyword>
<dbReference type="Proteomes" id="UP000229498">
    <property type="component" value="Unassembled WGS sequence"/>
</dbReference>
<evidence type="ECO:0000256" key="2">
    <source>
        <dbReference type="ARBA" id="ARBA00001089"/>
    </source>
</evidence>
<dbReference type="Gene3D" id="3.60.20.40">
    <property type="match status" value="1"/>
</dbReference>
<keyword evidence="6" id="KW-0378">Hydrolase</keyword>
<dbReference type="GO" id="GO:0036374">
    <property type="term" value="F:glutathione hydrolase activity"/>
    <property type="evidence" value="ECO:0007669"/>
    <property type="project" value="UniProtKB-UniRule"/>
</dbReference>
<feature type="active site" description="Nucleophile" evidence="4">
    <location>
        <position position="351"/>
    </location>
</feature>
<comment type="pathway">
    <text evidence="6">Sulfur metabolism; glutathione metabolism.</text>
</comment>
<dbReference type="EMBL" id="PHIG01000039">
    <property type="protein sequence ID" value="PJK28826.1"/>
    <property type="molecule type" value="Genomic_DNA"/>
</dbReference>
<gene>
    <name evidence="7" type="primary">ggt</name>
    <name evidence="7" type="ORF">CVT23_15125</name>
</gene>
<comment type="similarity">
    <text evidence="6">Belongs to the gamma-glutamyltransferase family.</text>
</comment>
<evidence type="ECO:0000256" key="4">
    <source>
        <dbReference type="PIRSR" id="PIRSR600101-1"/>
    </source>
</evidence>
<dbReference type="AlphaFoldDB" id="A0A2M9FZD4"/>
<evidence type="ECO:0000256" key="5">
    <source>
        <dbReference type="PIRSR" id="PIRSR600101-2"/>
    </source>
</evidence>
<dbReference type="PRINTS" id="PR01210">
    <property type="entry name" value="GGTRANSPTASE"/>
</dbReference>
<dbReference type="SUPFAM" id="SSF56235">
    <property type="entry name" value="N-terminal nucleophile aminohydrolases (Ntn hydrolases)"/>
    <property type="match status" value="1"/>
</dbReference>
<comment type="subunit">
    <text evidence="6">This enzyme consists of two polypeptide chains, which are synthesized in precursor form from a single polypeptide.</text>
</comment>
<evidence type="ECO:0000256" key="3">
    <source>
        <dbReference type="ARBA" id="ARBA00047417"/>
    </source>
</evidence>
<dbReference type="PANTHER" id="PTHR43881">
    <property type="entry name" value="GAMMA-GLUTAMYLTRANSPEPTIDASE (AFU_ORTHOLOGUE AFUA_4G13580)"/>
    <property type="match status" value="1"/>
</dbReference>
<organism evidence="7 8">
    <name type="scientific">Minwuia thermotolerans</name>
    <dbReference type="NCBI Taxonomy" id="2056226"/>
    <lineage>
        <taxon>Bacteria</taxon>
        <taxon>Pseudomonadati</taxon>
        <taxon>Pseudomonadota</taxon>
        <taxon>Alphaproteobacteria</taxon>
        <taxon>Minwuiales</taxon>
        <taxon>Minwuiaceae</taxon>
        <taxon>Minwuia</taxon>
    </lineage>
</organism>
<dbReference type="Gene3D" id="1.10.246.130">
    <property type="match status" value="1"/>
</dbReference>
<dbReference type="PANTHER" id="PTHR43881:SF1">
    <property type="entry name" value="GAMMA-GLUTAMYLTRANSPEPTIDASE (AFU_ORTHOLOGUE AFUA_4G13580)"/>
    <property type="match status" value="1"/>
</dbReference>
<comment type="caution">
    <text evidence="7">The sequence shown here is derived from an EMBL/GenBank/DDBJ whole genome shotgun (WGS) entry which is preliminary data.</text>
</comment>
<dbReference type="EC" id="3.4.19.13" evidence="6"/>
<keyword evidence="6" id="KW-0317">Glutathione biosynthesis</keyword>
<dbReference type="GO" id="GO:0006750">
    <property type="term" value="P:glutathione biosynthetic process"/>
    <property type="evidence" value="ECO:0007669"/>
    <property type="project" value="UniProtKB-KW"/>
</dbReference>
<dbReference type="InterPro" id="IPR043137">
    <property type="entry name" value="GGT_ssub_C"/>
</dbReference>
<dbReference type="GO" id="GO:0006751">
    <property type="term" value="P:glutathione catabolic process"/>
    <property type="evidence" value="ECO:0007669"/>
    <property type="project" value="UniProtKB-UniRule"/>
</dbReference>
<dbReference type="Pfam" id="PF01019">
    <property type="entry name" value="G_glu_transpept"/>
    <property type="match status" value="1"/>
</dbReference>
<keyword evidence="6 7" id="KW-0808">Transferase</keyword>
<dbReference type="OrthoDB" id="9781342at2"/>
<dbReference type="RefSeq" id="WP_109792409.1">
    <property type="nucleotide sequence ID" value="NZ_PHIG01000039.1"/>
</dbReference>
<reference evidence="7 8" key="1">
    <citation type="submission" date="2017-11" db="EMBL/GenBank/DDBJ databases">
        <title>Draft genome sequence of Rhizobiales bacterium SY3-13.</title>
        <authorList>
            <person name="Sun C."/>
        </authorList>
    </citation>
    <scope>NUCLEOTIDE SEQUENCE [LARGE SCALE GENOMIC DNA]</scope>
    <source>
        <strain evidence="7 8">SY3-13</strain>
    </source>
</reference>
<dbReference type="InterPro" id="IPR043138">
    <property type="entry name" value="GGT_lsub"/>
</dbReference>
<accession>A0A2M9FZD4</accession>
<keyword evidence="6" id="KW-0012">Acyltransferase</keyword>
<comment type="catalytic activity">
    <reaction evidence="3 6">
        <text>an N-terminal (5-L-glutamyl)-[peptide] + an alpha-amino acid = 5-L-glutamyl amino acid + an N-terminal L-alpha-aminoacyl-[peptide]</text>
        <dbReference type="Rhea" id="RHEA:23904"/>
        <dbReference type="Rhea" id="RHEA-COMP:9780"/>
        <dbReference type="Rhea" id="RHEA-COMP:9795"/>
        <dbReference type="ChEBI" id="CHEBI:77644"/>
        <dbReference type="ChEBI" id="CHEBI:78597"/>
        <dbReference type="ChEBI" id="CHEBI:78599"/>
        <dbReference type="ChEBI" id="CHEBI:78608"/>
        <dbReference type="EC" id="2.3.2.2"/>
    </reaction>
</comment>
<comment type="catalytic activity">
    <reaction evidence="2 6">
        <text>glutathione + H2O = L-cysteinylglycine + L-glutamate</text>
        <dbReference type="Rhea" id="RHEA:28807"/>
        <dbReference type="ChEBI" id="CHEBI:15377"/>
        <dbReference type="ChEBI" id="CHEBI:29985"/>
        <dbReference type="ChEBI" id="CHEBI:57925"/>
        <dbReference type="ChEBI" id="CHEBI:61694"/>
        <dbReference type="EC" id="3.4.19.13"/>
    </reaction>
</comment>
<dbReference type="UniPathway" id="UPA00204"/>
<proteinExistence type="inferred from homology"/>
<keyword evidence="6" id="KW-0865">Zymogen</keyword>
<dbReference type="NCBIfam" id="TIGR00066">
    <property type="entry name" value="g_glut_trans"/>
    <property type="match status" value="1"/>
</dbReference>
<dbReference type="InterPro" id="IPR052896">
    <property type="entry name" value="GGT-like_enzyme"/>
</dbReference>
<evidence type="ECO:0000256" key="6">
    <source>
        <dbReference type="RuleBase" id="RU368036"/>
    </source>
</evidence>
<name>A0A2M9FZD4_9PROT</name>
<evidence type="ECO:0000313" key="7">
    <source>
        <dbReference type="EMBL" id="PJK28826.1"/>
    </source>
</evidence>
<feature type="binding site" evidence="5">
    <location>
        <position position="434"/>
    </location>
    <ligand>
        <name>L-glutamate</name>
        <dbReference type="ChEBI" id="CHEBI:29985"/>
    </ligand>
</feature>
<evidence type="ECO:0000256" key="1">
    <source>
        <dbReference type="ARBA" id="ARBA00001049"/>
    </source>
</evidence>
<sequence>MRDLQQPGRSVVHATNGAAATSHPFSTLAAMEILQAGGNAVDAAVAACAVQCVVEPMSTGIGGDCFVLLQKGAQGPVIGLNGSGHAPAKLTAEHLLDQGIGQIGLESPHAVTVPGAVDAWCRLLGDHGTMGIDRVLHRAIRYAEEGFAVTPRISVDWSRNVGRLSGNENSAAQYLKDGGSPVPGDVWRSPELARTLKAIASRGRDGFYAGPVAEDIVAALNALGAVHDAGDFEAQRCDYVEPIASDYAGRQVLEIPPNGQGITALLMLNILKGFDLGAYDPMSVERLHIEAEATRLAFAERDKHVADPRQVDVPVEHLLSDALADELREKISLGRAMANPAKVTGPVYRDTVYLTVVDRDLNAVSFINSLYFSFGSCITAPQSGVLLQNRGAGFVVDPGHPNCVAPRKRPMHTIIPGMVLNGGRCELSFGVMGGGYQPVGHAHLLTNLFDYGMDVQEAIDCPRTFHVAGKLDVERSVPDTVRQGLADLGHDVNTPEMPWGGAQAIFIDHRKGTLAAGSDPRKDGCAMGY</sequence>
<dbReference type="InterPro" id="IPR029055">
    <property type="entry name" value="Ntn_hydrolases_N"/>
</dbReference>
<comment type="PTM">
    <text evidence="6">Cleaved by autocatalysis into a large and a small subunit.</text>
</comment>
<evidence type="ECO:0000313" key="8">
    <source>
        <dbReference type="Proteomes" id="UP000229498"/>
    </source>
</evidence>
<dbReference type="GO" id="GO:0103068">
    <property type="term" value="F:leukotriene C4 gamma-glutamyl transferase activity"/>
    <property type="evidence" value="ECO:0007669"/>
    <property type="project" value="UniProtKB-EC"/>
</dbReference>